<dbReference type="GO" id="GO:0020037">
    <property type="term" value="F:heme binding"/>
    <property type="evidence" value="ECO:0007669"/>
    <property type="project" value="TreeGrafter"/>
</dbReference>
<evidence type="ECO:0000256" key="1">
    <source>
        <dbReference type="ARBA" id="ARBA00001970"/>
    </source>
</evidence>
<evidence type="ECO:0000256" key="12">
    <source>
        <dbReference type="SAM" id="Phobius"/>
    </source>
</evidence>
<dbReference type="PANTHER" id="PTHR15422">
    <property type="entry name" value="OS05G0565100 PROTEIN"/>
    <property type="match status" value="1"/>
</dbReference>
<dbReference type="CDD" id="cd08760">
    <property type="entry name" value="Cyt_b561_FRRS1_like"/>
    <property type="match status" value="1"/>
</dbReference>
<evidence type="ECO:0000313" key="14">
    <source>
        <dbReference type="Proteomes" id="UP000887574"/>
    </source>
</evidence>
<feature type="transmembrane region" description="Helical" evidence="12">
    <location>
        <begin position="143"/>
        <end position="161"/>
    </location>
</feature>
<evidence type="ECO:0000256" key="2">
    <source>
        <dbReference type="ARBA" id="ARBA00004141"/>
    </source>
</evidence>
<dbReference type="AlphaFoldDB" id="A0A915DVK6"/>
<feature type="transmembrane region" description="Helical" evidence="12">
    <location>
        <begin position="105"/>
        <end position="131"/>
    </location>
</feature>
<dbReference type="PROSITE" id="PS50939">
    <property type="entry name" value="CYTOCHROME_B561"/>
    <property type="match status" value="1"/>
</dbReference>
<dbReference type="InterPro" id="IPR006593">
    <property type="entry name" value="Cyt_b561/ferric_Rdtase_TM"/>
</dbReference>
<dbReference type="GO" id="GO:0046872">
    <property type="term" value="F:metal ion binding"/>
    <property type="evidence" value="ECO:0007669"/>
    <property type="project" value="UniProtKB-KW"/>
</dbReference>
<evidence type="ECO:0000256" key="7">
    <source>
        <dbReference type="ARBA" id="ARBA00022982"/>
    </source>
</evidence>
<reference evidence="15" key="1">
    <citation type="submission" date="2022-11" db="UniProtKB">
        <authorList>
            <consortium name="WormBaseParasite"/>
        </authorList>
    </citation>
    <scope>IDENTIFICATION</scope>
</reference>
<keyword evidence="10 12" id="KW-0472">Membrane</keyword>
<evidence type="ECO:0000256" key="8">
    <source>
        <dbReference type="ARBA" id="ARBA00022989"/>
    </source>
</evidence>
<keyword evidence="6" id="KW-0479">Metal-binding</keyword>
<accession>A0A915DVK6</accession>
<keyword evidence="5 12" id="KW-0812">Transmembrane</keyword>
<evidence type="ECO:0000256" key="9">
    <source>
        <dbReference type="ARBA" id="ARBA00023004"/>
    </source>
</evidence>
<dbReference type="Pfam" id="PF03188">
    <property type="entry name" value="Cytochrom_B561"/>
    <property type="match status" value="1"/>
</dbReference>
<proteinExistence type="predicted"/>
<protein>
    <recommendedName>
        <fullName evidence="11">ascorbate ferrireductase (transmembrane)</fullName>
        <ecNumber evidence="11">7.2.1.3</ecNumber>
    </recommendedName>
</protein>
<evidence type="ECO:0000256" key="11">
    <source>
        <dbReference type="ARBA" id="ARBA00024225"/>
    </source>
</evidence>
<dbReference type="GO" id="GO:0140571">
    <property type="term" value="F:transmembrane ascorbate ferrireductase activity"/>
    <property type="evidence" value="ECO:0007669"/>
    <property type="project" value="UniProtKB-EC"/>
</dbReference>
<comment type="cofactor">
    <cofactor evidence="1">
        <name>heme b</name>
        <dbReference type="ChEBI" id="CHEBI:60344"/>
    </cofactor>
</comment>
<evidence type="ECO:0000259" key="13">
    <source>
        <dbReference type="PROSITE" id="PS50939"/>
    </source>
</evidence>
<evidence type="ECO:0000256" key="4">
    <source>
        <dbReference type="ARBA" id="ARBA00022617"/>
    </source>
</evidence>
<name>A0A915DVK6_9BILA</name>
<dbReference type="Gene3D" id="1.20.120.1770">
    <property type="match status" value="1"/>
</dbReference>
<dbReference type="GO" id="GO:0140575">
    <property type="term" value="F:transmembrane monodehydroascorbate reductase activity"/>
    <property type="evidence" value="ECO:0007669"/>
    <property type="project" value="InterPro"/>
</dbReference>
<dbReference type="WBParaSite" id="jg23414">
    <property type="protein sequence ID" value="jg23414"/>
    <property type="gene ID" value="jg23414"/>
</dbReference>
<dbReference type="GO" id="GO:0016020">
    <property type="term" value="C:membrane"/>
    <property type="evidence" value="ECO:0007669"/>
    <property type="project" value="UniProtKB-SubCell"/>
</dbReference>
<keyword evidence="7" id="KW-0249">Electron transport</keyword>
<evidence type="ECO:0000256" key="3">
    <source>
        <dbReference type="ARBA" id="ARBA00022448"/>
    </source>
</evidence>
<dbReference type="Proteomes" id="UP000887574">
    <property type="component" value="Unplaced"/>
</dbReference>
<keyword evidence="8 12" id="KW-1133">Transmembrane helix</keyword>
<feature type="transmembrane region" description="Helical" evidence="12">
    <location>
        <begin position="219"/>
        <end position="237"/>
    </location>
</feature>
<dbReference type="SMART" id="SM00665">
    <property type="entry name" value="B561"/>
    <property type="match status" value="1"/>
</dbReference>
<feature type="transmembrane region" description="Helical" evidence="12">
    <location>
        <begin position="300"/>
        <end position="322"/>
    </location>
</feature>
<comment type="subcellular location">
    <subcellularLocation>
        <location evidence="2">Membrane</location>
        <topology evidence="2">Multi-pass membrane protein</topology>
    </subcellularLocation>
</comment>
<dbReference type="InterPro" id="IPR045150">
    <property type="entry name" value="CYB561D1/2"/>
</dbReference>
<evidence type="ECO:0000256" key="10">
    <source>
        <dbReference type="ARBA" id="ARBA00023136"/>
    </source>
</evidence>
<evidence type="ECO:0000256" key="6">
    <source>
        <dbReference type="ARBA" id="ARBA00022723"/>
    </source>
</evidence>
<dbReference type="PANTHER" id="PTHR15422:SF24">
    <property type="entry name" value="DOMON RELATED DOMAIN-CONTAINING PROTEIN"/>
    <property type="match status" value="1"/>
</dbReference>
<keyword evidence="4" id="KW-0349">Heme</keyword>
<keyword evidence="9" id="KW-0408">Iron</keyword>
<keyword evidence="14" id="KW-1185">Reference proteome</keyword>
<evidence type="ECO:0000313" key="15">
    <source>
        <dbReference type="WBParaSite" id="jg23414"/>
    </source>
</evidence>
<feature type="domain" description="Cytochrome b561" evidence="13">
    <location>
        <begin position="19"/>
        <end position="240"/>
    </location>
</feature>
<feature type="transmembrane region" description="Helical" evidence="12">
    <location>
        <begin position="64"/>
        <end position="84"/>
    </location>
</feature>
<feature type="transmembrane region" description="Helical" evidence="12">
    <location>
        <begin position="182"/>
        <end position="207"/>
    </location>
</feature>
<keyword evidence="3" id="KW-0813">Transport</keyword>
<organism evidence="14 15">
    <name type="scientific">Ditylenchus dipsaci</name>
    <dbReference type="NCBI Taxonomy" id="166011"/>
    <lineage>
        <taxon>Eukaryota</taxon>
        <taxon>Metazoa</taxon>
        <taxon>Ecdysozoa</taxon>
        <taxon>Nematoda</taxon>
        <taxon>Chromadorea</taxon>
        <taxon>Rhabditida</taxon>
        <taxon>Tylenchina</taxon>
        <taxon>Tylenchomorpha</taxon>
        <taxon>Sphaerularioidea</taxon>
        <taxon>Anguinidae</taxon>
        <taxon>Anguininae</taxon>
        <taxon>Ditylenchus</taxon>
    </lineage>
</organism>
<evidence type="ECO:0000256" key="5">
    <source>
        <dbReference type="ARBA" id="ARBA00022692"/>
    </source>
</evidence>
<dbReference type="EC" id="7.2.1.3" evidence="11"/>
<sequence length="324" mass="36417">MELYKVENILGSEGEDASFEYLKSALSFSQPEFHVLRDDSNQTVANSTESAAQIRSILIKSHGILMLIAWLICVTSAVLSIRFLKDQQWANKTFLGVTRWFLIHRFLNTFAVLLITAAFVCIFIVADWQWVGPTIGSNKEMPVWFSVHCMCGLLACCIAWFQFLNSFLRCSAESTFRIIFNVIHGIFGICGWMLASTTIFAAVTQFISLFSDPALAKTLFFIYLAVVLISFILLEIIRVRNKWKKSEQSSNIVLMTKRALNETSRFGVNSLAKARHNNFLDDKTVNVEENKSSLINTLQIGLIICCLTSGVVLIIIICVLIASV</sequence>